<keyword evidence="8" id="KW-1185">Reference proteome</keyword>
<keyword evidence="2" id="KW-1003">Cell membrane</keyword>
<dbReference type="PANTHER" id="PTHR33529">
    <property type="entry name" value="SLR0882 PROTEIN-RELATED"/>
    <property type="match status" value="1"/>
</dbReference>
<keyword evidence="5 6" id="KW-0472">Membrane</keyword>
<keyword evidence="4 6" id="KW-1133">Transmembrane helix</keyword>
<feature type="transmembrane region" description="Helical" evidence="6">
    <location>
        <begin position="279"/>
        <end position="297"/>
    </location>
</feature>
<dbReference type="Pfam" id="PF03739">
    <property type="entry name" value="LptF_LptG"/>
    <property type="match status" value="1"/>
</dbReference>
<feature type="transmembrane region" description="Helical" evidence="6">
    <location>
        <begin position="12"/>
        <end position="33"/>
    </location>
</feature>
<comment type="caution">
    <text evidence="7">The sequence shown here is derived from an EMBL/GenBank/DDBJ whole genome shotgun (WGS) entry which is preliminary data.</text>
</comment>
<evidence type="ECO:0000256" key="2">
    <source>
        <dbReference type="ARBA" id="ARBA00022475"/>
    </source>
</evidence>
<evidence type="ECO:0000256" key="3">
    <source>
        <dbReference type="ARBA" id="ARBA00022692"/>
    </source>
</evidence>
<evidence type="ECO:0000256" key="1">
    <source>
        <dbReference type="ARBA" id="ARBA00004651"/>
    </source>
</evidence>
<evidence type="ECO:0000256" key="6">
    <source>
        <dbReference type="SAM" id="Phobius"/>
    </source>
</evidence>
<evidence type="ECO:0000256" key="5">
    <source>
        <dbReference type="ARBA" id="ARBA00023136"/>
    </source>
</evidence>
<comment type="subcellular location">
    <subcellularLocation>
        <location evidence="1">Cell membrane</location>
        <topology evidence="1">Multi-pass membrane protein</topology>
    </subcellularLocation>
</comment>
<dbReference type="PANTHER" id="PTHR33529:SF6">
    <property type="entry name" value="YJGP_YJGQ FAMILY PERMEASE"/>
    <property type="match status" value="1"/>
</dbReference>
<evidence type="ECO:0000256" key="4">
    <source>
        <dbReference type="ARBA" id="ARBA00022989"/>
    </source>
</evidence>
<proteinExistence type="predicted"/>
<feature type="transmembrane region" description="Helical" evidence="6">
    <location>
        <begin position="99"/>
        <end position="122"/>
    </location>
</feature>
<feature type="transmembrane region" description="Helical" evidence="6">
    <location>
        <begin position="53"/>
        <end position="78"/>
    </location>
</feature>
<feature type="transmembrane region" description="Helical" evidence="6">
    <location>
        <begin position="337"/>
        <end position="355"/>
    </location>
</feature>
<name>A0ABR9XNC3_9CHLB</name>
<dbReference type="InterPro" id="IPR030923">
    <property type="entry name" value="LptG"/>
</dbReference>
<dbReference type="Proteomes" id="UP000619838">
    <property type="component" value="Unassembled WGS sequence"/>
</dbReference>
<gene>
    <name evidence="7" type="primary">lptG</name>
    <name evidence="7" type="ORF">INT08_00025</name>
</gene>
<evidence type="ECO:0000313" key="8">
    <source>
        <dbReference type="Proteomes" id="UP000619838"/>
    </source>
</evidence>
<feature type="transmembrane region" description="Helical" evidence="6">
    <location>
        <begin position="304"/>
        <end position="325"/>
    </location>
</feature>
<keyword evidence="3 6" id="KW-0812">Transmembrane</keyword>
<dbReference type="NCBIfam" id="TIGR04408">
    <property type="entry name" value="LptG_lptG"/>
    <property type="match status" value="1"/>
</dbReference>
<organism evidence="7 8">
    <name type="scientific">Prosthecochloris ethylica</name>
    <dbReference type="NCBI Taxonomy" id="2743976"/>
    <lineage>
        <taxon>Bacteria</taxon>
        <taxon>Pseudomonadati</taxon>
        <taxon>Chlorobiota</taxon>
        <taxon>Chlorobiia</taxon>
        <taxon>Chlorobiales</taxon>
        <taxon>Chlorobiaceae</taxon>
        <taxon>Prosthecochloris</taxon>
    </lineage>
</organism>
<evidence type="ECO:0000313" key="7">
    <source>
        <dbReference type="EMBL" id="MBF0635566.1"/>
    </source>
</evidence>
<accession>A0ABR9XNC3</accession>
<dbReference type="InterPro" id="IPR005495">
    <property type="entry name" value="LptG/LptF_permease"/>
</dbReference>
<dbReference type="EMBL" id="JADGII010000001">
    <property type="protein sequence ID" value="MBF0635566.1"/>
    <property type="molecule type" value="Genomic_DNA"/>
</dbReference>
<protein>
    <submittedName>
        <fullName evidence="7">LPS export ABC transporter permease LptG</fullName>
    </submittedName>
</protein>
<dbReference type="RefSeq" id="WP_175186831.1">
    <property type="nucleotide sequence ID" value="NZ_JABVZQ010000002.1"/>
</dbReference>
<reference evidence="7 8" key="1">
    <citation type="journal article" date="2020" name="Microorganisms">
        <title>Simultaneous Genome Sequencing of Prosthecochloris ethylica and Desulfuromonas acetoxidans within a Syntrophic Mixture Reveals Unique Pili and Protein Interactions.</title>
        <authorList>
            <person name="Kyndt J.A."/>
            <person name="Van Beeumen J.J."/>
            <person name="Meyer T.E."/>
        </authorList>
    </citation>
    <scope>NUCLEOTIDE SEQUENCE [LARGE SCALE GENOMIC DNA]</scope>
    <source>
        <strain evidence="7 8">N3</strain>
    </source>
</reference>
<sequence length="360" mass="40410">MKRLDIYIGRQFLATFLFASLSFLVLFIVIDLIENVDRFIKNDIGPGVAAQYYLSWLPEVFLLTAPVAVLLASLYITGRLSSSNELPVIFSAGIGLKRLLLPFLTITLAISALNMVNAGWIVPHATIHKNWFGVHYLNKSYDSNFEKGNVHILESDNRILSLARVDQNSGIAENVRIETFEGSRMVERIDADSMRYSEHAGRWLLDNVRHRRFLPDTTLYTENPGTDTLELSITASSLKEYHLRPDEMNIVQHRRFIDEKQQAGFSNLQVAIIQFHSKLAQPVASLIMVLIGVPLSTRKKRSGLALEAGLSLLIGFVFLGFQKTILSVGEVEQLDPVLAAWLPNLLFLAVAILLYKTAKT</sequence>